<proteinExistence type="predicted"/>
<dbReference type="Pfam" id="PF17874">
    <property type="entry name" value="TPR_MalT"/>
    <property type="match status" value="1"/>
</dbReference>
<dbReference type="PANTHER" id="PTHR44688">
    <property type="entry name" value="DNA-BINDING TRANSCRIPTIONAL ACTIVATOR DEVR_DOSR"/>
    <property type="match status" value="1"/>
</dbReference>
<dbReference type="Proteomes" id="UP001499915">
    <property type="component" value="Unassembled WGS sequence"/>
</dbReference>
<name>A0ABP3TAD8_9GAMM</name>
<dbReference type="InterPro" id="IPR011990">
    <property type="entry name" value="TPR-like_helical_dom_sf"/>
</dbReference>
<dbReference type="Gene3D" id="1.25.40.10">
    <property type="entry name" value="Tetratricopeptide repeat domain"/>
    <property type="match status" value="1"/>
</dbReference>
<keyword evidence="2" id="KW-0238">DNA-binding</keyword>
<dbReference type="SUPFAM" id="SSF48452">
    <property type="entry name" value="TPR-like"/>
    <property type="match status" value="2"/>
</dbReference>
<dbReference type="PRINTS" id="PR00038">
    <property type="entry name" value="HTHLUXR"/>
</dbReference>
<dbReference type="PROSITE" id="PS00622">
    <property type="entry name" value="HTH_LUXR_1"/>
    <property type="match status" value="1"/>
</dbReference>
<evidence type="ECO:0000313" key="5">
    <source>
        <dbReference type="EMBL" id="GAA0688324.1"/>
    </source>
</evidence>
<evidence type="ECO:0000259" key="4">
    <source>
        <dbReference type="PROSITE" id="PS50043"/>
    </source>
</evidence>
<sequence>MNLDAGLCVFEGRDARRVEADKGDELQQAQHLLERLARISSPFVIMLDEFEVIQTPALVNFTRQMIENMPAGSVLVIASRSTPDIGLGRLRARGQLLDINPRALRFSFDETARFLQDNCQLALHDKEIATLYRCTEGWITAIYLASLSLQDRQDKAAFVASFSGSNLELAEYLTEDILLRQPEACRQFLLDSSVLSQLNVSLCAAVTGFSESDSADMLQGLERNNLFLVPLDSGHEWFRYHNLFASYLKGSLERRFPGRTQELHHRAAVWYLRQNRSVPAINHLLEGGAPGEAAEQIDLIITELTDAGRSHLLLRWVDRLPTDVLECYPRLCLAYAWSLALHRRYQQALGWVGRIEKWRREDGELFVREAQTIRCLVLVLTDRIEEGYQLCSQHIERMPEEEMFQYGSVANALAISMVATGRYDKAKRLLSRILLRNTQRNSNVMRTIAFGIEAVIDLLQGRLGTAIARLEVTMERNCEQSAGGFFGGKPSLDIISSLMLYELDELKEVKRRLSDAIPYAKESSPPDSLISCHILLARIAYLDGDRNGYERHLADLEQIGLQAGSSRIVCSAWLERTRTAILENRLDSAQVMLGSVEATGDWEEPDILFYANDVDVPSIARARLSIAKGEYTTTIDALNLAIKANRQKNLFRRLLKLRLLLALALDGLGDESQAFEEITEALRLASHEGFVRSFLDEGDALGALLQRWARVGRQACAGLGIEAHFLDRLLQRFADRSDQTAVTEKDQTDQQEVLTGRERQVIRFLAEGLSNKAIAEKMFLSVFTVKSHLRNINSKLGARGRTEAIAIARAQGLLK</sequence>
<evidence type="ECO:0000256" key="3">
    <source>
        <dbReference type="ARBA" id="ARBA00023163"/>
    </source>
</evidence>
<dbReference type="InterPro" id="IPR036388">
    <property type="entry name" value="WH-like_DNA-bd_sf"/>
</dbReference>
<protein>
    <submittedName>
        <fullName evidence="5">Helix-turn-helix transcriptional regulator</fullName>
    </submittedName>
</protein>
<dbReference type="Pfam" id="PF00196">
    <property type="entry name" value="GerE"/>
    <property type="match status" value="1"/>
</dbReference>
<comment type="caution">
    <text evidence="5">The sequence shown here is derived from an EMBL/GenBank/DDBJ whole genome shotgun (WGS) entry which is preliminary data.</text>
</comment>
<dbReference type="PANTHER" id="PTHR44688:SF16">
    <property type="entry name" value="DNA-BINDING TRANSCRIPTIONAL ACTIVATOR DEVR_DOSR"/>
    <property type="match status" value="1"/>
</dbReference>
<feature type="domain" description="HTH luxR-type" evidence="4">
    <location>
        <begin position="747"/>
        <end position="812"/>
    </location>
</feature>
<keyword evidence="6" id="KW-1185">Reference proteome</keyword>
<evidence type="ECO:0000256" key="1">
    <source>
        <dbReference type="ARBA" id="ARBA00023015"/>
    </source>
</evidence>
<dbReference type="InterPro" id="IPR016032">
    <property type="entry name" value="Sig_transdc_resp-reg_C-effctor"/>
</dbReference>
<dbReference type="InterPro" id="IPR059106">
    <property type="entry name" value="WHD_MalT"/>
</dbReference>
<keyword evidence="3" id="KW-0804">Transcription</keyword>
<dbReference type="SUPFAM" id="SSF46894">
    <property type="entry name" value="C-terminal effector domain of the bipartite response regulators"/>
    <property type="match status" value="1"/>
</dbReference>
<organism evidence="5 6">
    <name type="scientific">Marinobacterium maritimum</name>
    <dbReference type="NCBI Taxonomy" id="500162"/>
    <lineage>
        <taxon>Bacteria</taxon>
        <taxon>Pseudomonadati</taxon>
        <taxon>Pseudomonadota</taxon>
        <taxon>Gammaproteobacteria</taxon>
        <taxon>Oceanospirillales</taxon>
        <taxon>Oceanospirillaceae</taxon>
        <taxon>Marinobacterium</taxon>
    </lineage>
</organism>
<keyword evidence="1" id="KW-0805">Transcription regulation</keyword>
<dbReference type="EMBL" id="BAAAET010000002">
    <property type="protein sequence ID" value="GAA0688324.1"/>
    <property type="molecule type" value="Genomic_DNA"/>
</dbReference>
<dbReference type="InterPro" id="IPR000792">
    <property type="entry name" value="Tscrpt_reg_LuxR_C"/>
</dbReference>
<dbReference type="Pfam" id="PF25873">
    <property type="entry name" value="WHD_MalT"/>
    <property type="match status" value="1"/>
</dbReference>
<evidence type="ECO:0000313" key="6">
    <source>
        <dbReference type="Proteomes" id="UP001499915"/>
    </source>
</evidence>
<accession>A0ABP3TAD8</accession>
<dbReference type="InterPro" id="IPR041617">
    <property type="entry name" value="TPR_MalT"/>
</dbReference>
<dbReference type="Gene3D" id="1.10.10.10">
    <property type="entry name" value="Winged helix-like DNA-binding domain superfamily/Winged helix DNA-binding domain"/>
    <property type="match status" value="1"/>
</dbReference>
<dbReference type="PROSITE" id="PS50043">
    <property type="entry name" value="HTH_LUXR_2"/>
    <property type="match status" value="1"/>
</dbReference>
<reference evidence="6" key="1">
    <citation type="journal article" date="2019" name="Int. J. Syst. Evol. Microbiol.">
        <title>The Global Catalogue of Microorganisms (GCM) 10K type strain sequencing project: providing services to taxonomists for standard genome sequencing and annotation.</title>
        <authorList>
            <consortium name="The Broad Institute Genomics Platform"/>
            <consortium name="The Broad Institute Genome Sequencing Center for Infectious Disease"/>
            <person name="Wu L."/>
            <person name="Ma J."/>
        </authorList>
    </citation>
    <scope>NUCLEOTIDE SEQUENCE [LARGE SCALE GENOMIC DNA]</scope>
    <source>
        <strain evidence="6">JCM 15134</strain>
    </source>
</reference>
<evidence type="ECO:0000256" key="2">
    <source>
        <dbReference type="ARBA" id="ARBA00023125"/>
    </source>
</evidence>
<dbReference type="CDD" id="cd06170">
    <property type="entry name" value="LuxR_C_like"/>
    <property type="match status" value="1"/>
</dbReference>
<dbReference type="SMART" id="SM00421">
    <property type="entry name" value="HTH_LUXR"/>
    <property type="match status" value="1"/>
</dbReference>
<gene>
    <name evidence="5" type="ORF">GCM10009104_13080</name>
</gene>